<dbReference type="PANTHER" id="PTHR43386">
    <property type="entry name" value="OLIGOPEPTIDE TRANSPORT SYSTEM PERMEASE PROTEIN APPC"/>
    <property type="match status" value="1"/>
</dbReference>
<comment type="caution">
    <text evidence="11">The sequence shown here is derived from an EMBL/GenBank/DDBJ whole genome shotgun (WGS) entry which is preliminary data.</text>
</comment>
<dbReference type="InterPro" id="IPR050366">
    <property type="entry name" value="BP-dependent_transpt_permease"/>
</dbReference>
<dbReference type="Pfam" id="PF00528">
    <property type="entry name" value="BPD_transp_1"/>
    <property type="match status" value="1"/>
</dbReference>
<feature type="transmembrane region" description="Helical" evidence="8">
    <location>
        <begin position="150"/>
        <end position="169"/>
    </location>
</feature>
<protein>
    <submittedName>
        <fullName evidence="11">ABC transporter permease</fullName>
    </submittedName>
</protein>
<reference evidence="11 12" key="1">
    <citation type="submission" date="2018-10" db="EMBL/GenBank/DDBJ databases">
        <authorList>
            <person name="Li J."/>
        </authorList>
    </citation>
    <scope>NUCLEOTIDE SEQUENCE [LARGE SCALE GENOMIC DNA]</scope>
    <source>
        <strain evidence="11 12">JCM 11654</strain>
    </source>
</reference>
<evidence type="ECO:0000313" key="11">
    <source>
        <dbReference type="EMBL" id="RLP84593.1"/>
    </source>
</evidence>
<feature type="transmembrane region" description="Helical" evidence="8">
    <location>
        <begin position="26"/>
        <end position="47"/>
    </location>
</feature>
<feature type="transmembrane region" description="Helical" evidence="8">
    <location>
        <begin position="200"/>
        <end position="222"/>
    </location>
</feature>
<dbReference type="EMBL" id="RCUY01000001">
    <property type="protein sequence ID" value="RLP84593.1"/>
    <property type="molecule type" value="Genomic_DNA"/>
</dbReference>
<dbReference type="AlphaFoldDB" id="A0A3L7AVM8"/>
<keyword evidence="12" id="KW-1185">Reference proteome</keyword>
<proteinExistence type="inferred from homology"/>
<dbReference type="SUPFAM" id="SSF161098">
    <property type="entry name" value="MetI-like"/>
    <property type="match status" value="1"/>
</dbReference>
<keyword evidence="6 8" id="KW-1133">Transmembrane helix</keyword>
<name>A0A3L7AVM8_9MICO</name>
<evidence type="ECO:0000256" key="6">
    <source>
        <dbReference type="ARBA" id="ARBA00022989"/>
    </source>
</evidence>
<accession>A0A3L7AVM8</accession>
<dbReference type="RefSeq" id="WP_121687075.1">
    <property type="nucleotide sequence ID" value="NZ_RCUY01000001.1"/>
</dbReference>
<evidence type="ECO:0000256" key="1">
    <source>
        <dbReference type="ARBA" id="ARBA00004429"/>
    </source>
</evidence>
<comment type="similarity">
    <text evidence="8">Belongs to the binding-protein-dependent transport system permease family.</text>
</comment>
<dbReference type="InterPro" id="IPR035906">
    <property type="entry name" value="MetI-like_sf"/>
</dbReference>
<keyword evidence="2 8" id="KW-0813">Transport</keyword>
<dbReference type="PROSITE" id="PS50928">
    <property type="entry name" value="ABC_TM1"/>
    <property type="match status" value="1"/>
</dbReference>
<feature type="transmembrane region" description="Helical" evidence="8">
    <location>
        <begin position="257"/>
        <end position="276"/>
    </location>
</feature>
<dbReference type="GO" id="GO:0055085">
    <property type="term" value="P:transmembrane transport"/>
    <property type="evidence" value="ECO:0007669"/>
    <property type="project" value="InterPro"/>
</dbReference>
<evidence type="ECO:0000313" key="10">
    <source>
        <dbReference type="EMBL" id="RLP80808.1"/>
    </source>
</evidence>
<dbReference type="GO" id="GO:0005886">
    <property type="term" value="C:plasma membrane"/>
    <property type="evidence" value="ECO:0007669"/>
    <property type="project" value="UniProtKB-SubCell"/>
</dbReference>
<organism evidence="11 12">
    <name type="scientific">Mycetocola lacteus</name>
    <dbReference type="NCBI Taxonomy" id="76637"/>
    <lineage>
        <taxon>Bacteria</taxon>
        <taxon>Bacillati</taxon>
        <taxon>Actinomycetota</taxon>
        <taxon>Actinomycetes</taxon>
        <taxon>Micrococcales</taxon>
        <taxon>Microbacteriaceae</taxon>
        <taxon>Mycetocola</taxon>
    </lineage>
</organism>
<comment type="subcellular location">
    <subcellularLocation>
        <location evidence="1">Cell inner membrane</location>
        <topology evidence="1">Multi-pass membrane protein</topology>
    </subcellularLocation>
    <subcellularLocation>
        <location evidence="8">Cell membrane</location>
        <topology evidence="8">Multi-pass membrane protein</topology>
    </subcellularLocation>
</comment>
<evidence type="ECO:0000256" key="5">
    <source>
        <dbReference type="ARBA" id="ARBA00022692"/>
    </source>
</evidence>
<keyword evidence="7 8" id="KW-0472">Membrane</keyword>
<dbReference type="OrthoDB" id="6637947at2"/>
<keyword evidence="3" id="KW-1003">Cell membrane</keyword>
<feature type="domain" description="ABC transmembrane type-1" evidence="9">
    <location>
        <begin position="86"/>
        <end position="276"/>
    </location>
</feature>
<dbReference type="PANTHER" id="PTHR43386:SF2">
    <property type="entry name" value="OLIGOPEPTIDE TRANSPORT SYSTEM PERMEASE PROTEIN OPPC"/>
    <property type="match status" value="1"/>
</dbReference>
<evidence type="ECO:0000256" key="2">
    <source>
        <dbReference type="ARBA" id="ARBA00022448"/>
    </source>
</evidence>
<sequence>MSETIAHLEKAGGGRFLGRLIRRPRFWVGGGALLLIVLWLYVSPLVWPVDPLARDTLALGVGPDVEHWLGTNDIGQDMYARVVAGLRISLLIGLIAGPGATLIAAVLGSLAGYAGGSIDRLISGLIRLLLVLPGLLLLALISPLFRGSSWFTMTLYLAGFGWMIMAQVVRGQTRSLREREFVVAARYLGVPTRRIIARHILPNIASLLIIDATVGVSVAILAEAGLSFFGLGIQAPDLSLGSLLATGAPAATTRSWLFLYPALALIITVLAVSVVGDAVRDTVDTASSVRHDGG</sequence>
<keyword evidence="5 8" id="KW-0812">Transmembrane</keyword>
<dbReference type="EMBL" id="RCUY01000011">
    <property type="protein sequence ID" value="RLP80808.1"/>
    <property type="molecule type" value="Genomic_DNA"/>
</dbReference>
<evidence type="ECO:0000256" key="7">
    <source>
        <dbReference type="ARBA" id="ARBA00023136"/>
    </source>
</evidence>
<dbReference type="Proteomes" id="UP000269438">
    <property type="component" value="Unassembled WGS sequence"/>
</dbReference>
<dbReference type="InterPro" id="IPR000515">
    <property type="entry name" value="MetI-like"/>
</dbReference>
<evidence type="ECO:0000259" key="9">
    <source>
        <dbReference type="PROSITE" id="PS50928"/>
    </source>
</evidence>
<dbReference type="Gene3D" id="1.10.3720.10">
    <property type="entry name" value="MetI-like"/>
    <property type="match status" value="1"/>
</dbReference>
<dbReference type="CDD" id="cd06261">
    <property type="entry name" value="TM_PBP2"/>
    <property type="match status" value="1"/>
</dbReference>
<feature type="transmembrane region" description="Helical" evidence="8">
    <location>
        <begin position="88"/>
        <end position="113"/>
    </location>
</feature>
<keyword evidence="4" id="KW-0997">Cell inner membrane</keyword>
<evidence type="ECO:0000256" key="8">
    <source>
        <dbReference type="RuleBase" id="RU363032"/>
    </source>
</evidence>
<evidence type="ECO:0000313" key="12">
    <source>
        <dbReference type="Proteomes" id="UP000269438"/>
    </source>
</evidence>
<feature type="transmembrane region" description="Helical" evidence="8">
    <location>
        <begin position="125"/>
        <end position="144"/>
    </location>
</feature>
<gene>
    <name evidence="11" type="ORF">D9V34_00925</name>
    <name evidence="10" type="ORF">D9V34_13220</name>
</gene>
<evidence type="ECO:0000256" key="4">
    <source>
        <dbReference type="ARBA" id="ARBA00022519"/>
    </source>
</evidence>
<evidence type="ECO:0000256" key="3">
    <source>
        <dbReference type="ARBA" id="ARBA00022475"/>
    </source>
</evidence>